<name>A0ABR5FMX5_9MYCO</name>
<sequence length="120" mass="13814">MHDIDLLASDANHDRVISIQVKTKTAGTWQTSTKRGKKRRAPEAETKYWVLVDLGKAYPEFYVVPLWWMENDIHVAHSKYLADSGGHRVKNDASTHHAIPVSRIAQWKDQWDVLEILPKV</sequence>
<accession>A0ABR5FMX5</accession>
<proteinExistence type="predicted"/>
<comment type="caution">
    <text evidence="1">The sequence shown here is derived from an EMBL/GenBank/DDBJ whole genome shotgun (WGS) entry which is preliminary data.</text>
</comment>
<reference evidence="1 2" key="1">
    <citation type="submission" date="2015-05" db="EMBL/GenBank/DDBJ databases">
        <title>Genome sequence of Mycobacterium senegalense.</title>
        <authorList>
            <person name="Greninger A.L."/>
            <person name="Miller S."/>
        </authorList>
    </citation>
    <scope>NUCLEOTIDE SEQUENCE [LARGE SCALE GENOMIC DNA]</scope>
    <source>
        <strain evidence="1 2">CK2</strain>
    </source>
</reference>
<dbReference type="EMBL" id="LDPU01000003">
    <property type="protein sequence ID" value="KLO47839.1"/>
    <property type="molecule type" value="Genomic_DNA"/>
</dbReference>
<dbReference type="Proteomes" id="UP000036499">
    <property type="component" value="Unassembled WGS sequence"/>
</dbReference>
<protein>
    <recommendedName>
        <fullName evidence="3">PD(D/E)XK endonuclease domain-containing protein</fullName>
    </recommendedName>
</protein>
<evidence type="ECO:0000313" key="1">
    <source>
        <dbReference type="EMBL" id="KLO47839.1"/>
    </source>
</evidence>
<organism evidence="1 2">
    <name type="scientific">Mycolicibacterium senegalense</name>
    <dbReference type="NCBI Taxonomy" id="1796"/>
    <lineage>
        <taxon>Bacteria</taxon>
        <taxon>Bacillati</taxon>
        <taxon>Actinomycetota</taxon>
        <taxon>Actinomycetes</taxon>
        <taxon>Mycobacteriales</taxon>
        <taxon>Mycobacteriaceae</taxon>
        <taxon>Mycolicibacterium</taxon>
    </lineage>
</organism>
<keyword evidence="2" id="KW-1185">Reference proteome</keyword>
<evidence type="ECO:0008006" key="3">
    <source>
        <dbReference type="Google" id="ProtNLM"/>
    </source>
</evidence>
<evidence type="ECO:0000313" key="2">
    <source>
        <dbReference type="Proteomes" id="UP000036499"/>
    </source>
</evidence>
<gene>
    <name evidence="1" type="ORF">ABW05_30920</name>
</gene>